<keyword evidence="2 4" id="KW-0863">Zinc-finger</keyword>
<dbReference type="AlphaFoldDB" id="A0ABD3F874"/>
<keyword evidence="9" id="KW-1185">Reference proteome</keyword>
<sequence>MVKPLNKEWEFFGHKYRVPGAKIEKVDCKTCHKQVSAAVNRLKSHMRICPARSSYPTALVSGNSGSGMSDAIPTTSKLIEQAIQDGSIAEERVTVTNANATENNAPPAKKQRVSTTKTREPPRWSMSPANIANTMSADDMGLNSVDDATLALNRRRLEIEEKRLQLEIKHDRREETRERLSLQLLKAQVRKETHQAEKEGYEARVLLALSRKQLRDQEVSEEEIDRILPIPSSQTDRDRTSATTDANVAATDSSNATTEPDDDVETN</sequence>
<protein>
    <recommendedName>
        <fullName evidence="7">BED-type domain-containing protein</fullName>
    </recommendedName>
</protein>
<feature type="domain" description="BED-type" evidence="7">
    <location>
        <begin position="3"/>
        <end position="62"/>
    </location>
</feature>
<name>A0ABD3F874_9STRA</name>
<evidence type="ECO:0000256" key="3">
    <source>
        <dbReference type="ARBA" id="ARBA00022833"/>
    </source>
</evidence>
<keyword evidence="3" id="KW-0862">Zinc</keyword>
<feature type="compositionally biased region" description="Low complexity" evidence="6">
    <location>
        <begin position="97"/>
        <end position="108"/>
    </location>
</feature>
<gene>
    <name evidence="8" type="ORF">V7S43_011870</name>
</gene>
<evidence type="ECO:0000256" key="5">
    <source>
        <dbReference type="SAM" id="Coils"/>
    </source>
</evidence>
<evidence type="ECO:0000256" key="6">
    <source>
        <dbReference type="SAM" id="MobiDB-lite"/>
    </source>
</evidence>
<comment type="caution">
    <text evidence="8">The sequence shown here is derived from an EMBL/GenBank/DDBJ whole genome shotgun (WGS) entry which is preliminary data.</text>
</comment>
<evidence type="ECO:0000313" key="8">
    <source>
        <dbReference type="EMBL" id="KAL3662923.1"/>
    </source>
</evidence>
<dbReference type="EMBL" id="JBIMZQ010000029">
    <property type="protein sequence ID" value="KAL3662923.1"/>
    <property type="molecule type" value="Genomic_DNA"/>
</dbReference>
<evidence type="ECO:0000256" key="2">
    <source>
        <dbReference type="ARBA" id="ARBA00022771"/>
    </source>
</evidence>
<organism evidence="8 9">
    <name type="scientific">Phytophthora oleae</name>
    <dbReference type="NCBI Taxonomy" id="2107226"/>
    <lineage>
        <taxon>Eukaryota</taxon>
        <taxon>Sar</taxon>
        <taxon>Stramenopiles</taxon>
        <taxon>Oomycota</taxon>
        <taxon>Peronosporomycetes</taxon>
        <taxon>Peronosporales</taxon>
        <taxon>Peronosporaceae</taxon>
        <taxon>Phytophthora</taxon>
    </lineage>
</organism>
<evidence type="ECO:0000256" key="1">
    <source>
        <dbReference type="ARBA" id="ARBA00022723"/>
    </source>
</evidence>
<dbReference type="InterPro" id="IPR003656">
    <property type="entry name" value="Znf_BED"/>
</dbReference>
<reference evidence="8 9" key="1">
    <citation type="submission" date="2024-09" db="EMBL/GenBank/DDBJ databases">
        <title>Genome sequencing and assembly of Phytophthora oleae, isolate VK10A, causative agent of rot of olive drupes.</title>
        <authorList>
            <person name="Conti Taguali S."/>
            <person name="Riolo M."/>
            <person name="La Spada F."/>
            <person name="Cacciola S.O."/>
            <person name="Dionisio G."/>
        </authorList>
    </citation>
    <scope>NUCLEOTIDE SEQUENCE [LARGE SCALE GENOMIC DNA]</scope>
    <source>
        <strain evidence="8 9">VK10A</strain>
    </source>
</reference>
<feature type="region of interest" description="Disordered" evidence="6">
    <location>
        <begin position="97"/>
        <end position="129"/>
    </location>
</feature>
<accession>A0ABD3F874</accession>
<evidence type="ECO:0000256" key="4">
    <source>
        <dbReference type="PROSITE-ProRule" id="PRU00027"/>
    </source>
</evidence>
<dbReference type="GO" id="GO:0008270">
    <property type="term" value="F:zinc ion binding"/>
    <property type="evidence" value="ECO:0007669"/>
    <property type="project" value="UniProtKB-KW"/>
</dbReference>
<feature type="coiled-coil region" evidence="5">
    <location>
        <begin position="154"/>
        <end position="204"/>
    </location>
</feature>
<keyword evidence="5" id="KW-0175">Coiled coil</keyword>
<evidence type="ECO:0000259" key="7">
    <source>
        <dbReference type="PROSITE" id="PS50808"/>
    </source>
</evidence>
<dbReference type="PROSITE" id="PS50808">
    <property type="entry name" value="ZF_BED"/>
    <property type="match status" value="1"/>
</dbReference>
<feature type="region of interest" description="Disordered" evidence="6">
    <location>
        <begin position="214"/>
        <end position="267"/>
    </location>
</feature>
<keyword evidence="1" id="KW-0479">Metal-binding</keyword>
<dbReference type="Proteomes" id="UP001632037">
    <property type="component" value="Unassembled WGS sequence"/>
</dbReference>
<evidence type="ECO:0000313" key="9">
    <source>
        <dbReference type="Proteomes" id="UP001632037"/>
    </source>
</evidence>
<proteinExistence type="predicted"/>